<evidence type="ECO:0000256" key="1">
    <source>
        <dbReference type="SAM" id="MobiDB-lite"/>
    </source>
</evidence>
<reference evidence="2" key="1">
    <citation type="journal article" date="2022" name="bioRxiv">
        <title>Sequencing and chromosome-scale assembly of the giantPleurodeles waltlgenome.</title>
        <authorList>
            <person name="Brown T."/>
            <person name="Elewa A."/>
            <person name="Iarovenko S."/>
            <person name="Subramanian E."/>
            <person name="Araus A.J."/>
            <person name="Petzold A."/>
            <person name="Susuki M."/>
            <person name="Suzuki K.-i.T."/>
            <person name="Hayashi T."/>
            <person name="Toyoda A."/>
            <person name="Oliveira C."/>
            <person name="Osipova E."/>
            <person name="Leigh N.D."/>
            <person name="Simon A."/>
            <person name="Yun M.H."/>
        </authorList>
    </citation>
    <scope>NUCLEOTIDE SEQUENCE</scope>
    <source>
        <strain evidence="2">20211129_DDA</strain>
        <tissue evidence="2">Liver</tissue>
    </source>
</reference>
<feature type="region of interest" description="Disordered" evidence="1">
    <location>
        <begin position="1"/>
        <end position="43"/>
    </location>
</feature>
<proteinExistence type="predicted"/>
<accession>A0AAV7VPI6</accession>
<keyword evidence="3" id="KW-1185">Reference proteome</keyword>
<evidence type="ECO:0000313" key="2">
    <source>
        <dbReference type="EMBL" id="KAJ1202540.1"/>
    </source>
</evidence>
<dbReference type="Proteomes" id="UP001066276">
    <property type="component" value="Chromosome 2_1"/>
</dbReference>
<comment type="caution">
    <text evidence="2">The sequence shown here is derived from an EMBL/GenBank/DDBJ whole genome shotgun (WGS) entry which is preliminary data.</text>
</comment>
<dbReference type="AlphaFoldDB" id="A0AAV7VPI6"/>
<evidence type="ECO:0000313" key="3">
    <source>
        <dbReference type="Proteomes" id="UP001066276"/>
    </source>
</evidence>
<organism evidence="2 3">
    <name type="scientific">Pleurodeles waltl</name>
    <name type="common">Iberian ribbed newt</name>
    <dbReference type="NCBI Taxonomy" id="8319"/>
    <lineage>
        <taxon>Eukaryota</taxon>
        <taxon>Metazoa</taxon>
        <taxon>Chordata</taxon>
        <taxon>Craniata</taxon>
        <taxon>Vertebrata</taxon>
        <taxon>Euteleostomi</taxon>
        <taxon>Amphibia</taxon>
        <taxon>Batrachia</taxon>
        <taxon>Caudata</taxon>
        <taxon>Salamandroidea</taxon>
        <taxon>Salamandridae</taxon>
        <taxon>Pleurodelinae</taxon>
        <taxon>Pleurodeles</taxon>
    </lineage>
</organism>
<dbReference type="EMBL" id="JANPWB010000003">
    <property type="protein sequence ID" value="KAJ1202540.1"/>
    <property type="molecule type" value="Genomic_DNA"/>
</dbReference>
<gene>
    <name evidence="2" type="ORF">NDU88_006338</name>
</gene>
<sequence>MHRGPLGLPLPPQLFSSSSPHWPLQVTSSRSGEGSLGKLNGAQPLPIRPAHAATRSCGELQEFPLLFRCETTSAQLSLTRLGLSLTMPFYPYFTPGSYQDQSNLAGRIYLLEDLASFNAV</sequence>
<name>A0AAV7VPI6_PLEWA</name>
<protein>
    <submittedName>
        <fullName evidence="2">Uncharacterized protein</fullName>
    </submittedName>
</protein>